<dbReference type="SUPFAM" id="SSF52343">
    <property type="entry name" value="Ferredoxin reductase-like, C-terminal NADP-linked domain"/>
    <property type="match status" value="1"/>
</dbReference>
<dbReference type="GO" id="GO:0005829">
    <property type="term" value="C:cytosol"/>
    <property type="evidence" value="ECO:0007669"/>
    <property type="project" value="TreeGrafter"/>
</dbReference>
<sequence>MTDTKTEQGKSNIISRNNPYLASIRENILLTKEGSEKETRHIVIDIKGSGITYQVGDSLGIFPSNPPYIVEKILQLQSLDPEEPVNYQNTKITLREFLSKQVVLTRVTKKFLQLLSQKISSASQRKRLEEILEQEKELEAYLWGKDYLDFFEEYPEVSFSSNELVASLGRMVPRLYSIASSPLMFPDEVHLTVAVIRFKLAGRMRYGNATGFLSRFAKIGIKEIPVYNQPAKHFHLPEDPSADIIMIGPGTGIAPFRAFLQHRMMAGHRGKNWLFFGEQHQSTDFLYKEELLDWLKKGVLTKLDTAFSRDQSYKIYVQHRMKESAAELWNWIQNGAYLYVCGDAKHMAKDVHQSLIDIARDTGGMSQEAAQHYVNVVLSKEQKRYRKDVY</sequence>
<dbReference type="EMBL" id="CP037899">
    <property type="protein sequence ID" value="QDQ41766.1"/>
    <property type="molecule type" value="Genomic_DNA"/>
</dbReference>
<evidence type="ECO:0000256" key="6">
    <source>
        <dbReference type="ARBA" id="ARBA00022827"/>
    </source>
</evidence>
<organism evidence="13 15">
    <name type="scientific">Methylacidiphilum kamchatkense Kam1</name>
    <dbReference type="NCBI Taxonomy" id="1202785"/>
    <lineage>
        <taxon>Bacteria</taxon>
        <taxon>Pseudomonadati</taxon>
        <taxon>Verrucomicrobiota</taxon>
        <taxon>Methylacidiphilae</taxon>
        <taxon>Methylacidiphilales</taxon>
        <taxon>Methylacidiphilaceae</taxon>
        <taxon>Methylacidiphilum (ex Ratnadevi et al. 2023)</taxon>
    </lineage>
</organism>
<evidence type="ECO:0000259" key="11">
    <source>
        <dbReference type="PROSITE" id="PS51384"/>
    </source>
</evidence>
<dbReference type="PROSITE" id="PS51384">
    <property type="entry name" value="FAD_FR"/>
    <property type="match status" value="1"/>
</dbReference>
<comment type="cofactor">
    <cofactor evidence="1">
        <name>FMN</name>
        <dbReference type="ChEBI" id="CHEBI:58210"/>
    </cofactor>
</comment>
<proteinExistence type="predicted"/>
<comment type="cofactor">
    <cofactor evidence="2">
        <name>FAD</name>
        <dbReference type="ChEBI" id="CHEBI:57692"/>
    </cofactor>
</comment>
<comment type="catalytic activity">
    <reaction evidence="10">
        <text>hydrogen sulfide + 3 NADP(+) + 3 H2O = sulfite + 3 NADPH + 4 H(+)</text>
        <dbReference type="Rhea" id="RHEA:13801"/>
        <dbReference type="ChEBI" id="CHEBI:15377"/>
        <dbReference type="ChEBI" id="CHEBI:15378"/>
        <dbReference type="ChEBI" id="CHEBI:17359"/>
        <dbReference type="ChEBI" id="CHEBI:29919"/>
        <dbReference type="ChEBI" id="CHEBI:57783"/>
        <dbReference type="ChEBI" id="CHEBI:58349"/>
        <dbReference type="EC" id="1.8.1.2"/>
    </reaction>
</comment>
<protein>
    <recommendedName>
        <fullName evidence="3">assimilatory sulfite reductase (NADPH)</fullName>
        <ecNumber evidence="3">1.8.1.2</ecNumber>
    </recommendedName>
</protein>
<dbReference type="STRING" id="1202785.A946_05260"/>
<dbReference type="InterPro" id="IPR023173">
    <property type="entry name" value="NADPH_Cyt_P450_Rdtase_alpha"/>
</dbReference>
<keyword evidence="14" id="KW-1185">Reference proteome</keyword>
<dbReference type="FunFam" id="3.40.50.80:FF:000001">
    <property type="entry name" value="NADPH--cytochrome P450 reductase 1"/>
    <property type="match status" value="1"/>
</dbReference>
<keyword evidence="6" id="KW-0274">FAD</keyword>
<evidence type="ECO:0000313" key="13">
    <source>
        <dbReference type="EMBL" id="QDQ41766.1"/>
    </source>
</evidence>
<dbReference type="SUPFAM" id="SSF63380">
    <property type="entry name" value="Riboflavin synthase domain-like"/>
    <property type="match status" value="1"/>
</dbReference>
<dbReference type="Pfam" id="PF00175">
    <property type="entry name" value="NAD_binding_1"/>
    <property type="match status" value="1"/>
</dbReference>
<dbReference type="InterPro" id="IPR017938">
    <property type="entry name" value="Riboflavin_synthase-like_b-brl"/>
</dbReference>
<dbReference type="KEGG" id="mkc:kam1_517"/>
<dbReference type="EMBL" id="JQNX01000003">
    <property type="protein sequence ID" value="KIE58819.1"/>
    <property type="molecule type" value="Genomic_DNA"/>
</dbReference>
<dbReference type="Gene3D" id="3.40.50.80">
    <property type="entry name" value="Nucleotide-binding domain of ferredoxin-NADP reductase (FNR) module"/>
    <property type="match status" value="1"/>
</dbReference>
<dbReference type="InterPro" id="IPR001433">
    <property type="entry name" value="OxRdtase_FAD/NAD-bd"/>
</dbReference>
<dbReference type="GO" id="GO:0050660">
    <property type="term" value="F:flavin adenine dinucleotide binding"/>
    <property type="evidence" value="ECO:0007669"/>
    <property type="project" value="TreeGrafter"/>
</dbReference>
<dbReference type="Gene3D" id="1.20.990.10">
    <property type="entry name" value="NADPH-cytochrome p450 Reductase, Chain A, domain 3"/>
    <property type="match status" value="1"/>
</dbReference>
<name>A0A0C1URA7_9BACT</name>
<dbReference type="GO" id="GO:0004783">
    <property type="term" value="F:sulfite reductase (NADPH) activity"/>
    <property type="evidence" value="ECO:0007669"/>
    <property type="project" value="UniProtKB-EC"/>
</dbReference>
<dbReference type="PRINTS" id="PR00371">
    <property type="entry name" value="FPNCR"/>
</dbReference>
<evidence type="ECO:0000256" key="3">
    <source>
        <dbReference type="ARBA" id="ARBA00012604"/>
    </source>
</evidence>
<evidence type="ECO:0000313" key="15">
    <source>
        <dbReference type="Proteomes" id="UP000315925"/>
    </source>
</evidence>
<gene>
    <name evidence="12" type="ORF">A946_05260</name>
    <name evidence="13" type="ORF">kam1_517</name>
</gene>
<keyword evidence="9" id="KW-0028">Amino-acid biosynthesis</keyword>
<reference evidence="15" key="3">
    <citation type="submission" date="2019-03" db="EMBL/GenBank/DDBJ databases">
        <title>Complete genome of Methylacidiphilum kamchatkense Kam1.</title>
        <authorList>
            <person name="Kruse T."/>
            <person name="Murarilal Ratnadevi C."/>
            <person name="Erikstad H.-A."/>
            <person name="Birkeland N.-K."/>
        </authorList>
    </citation>
    <scope>NUCLEOTIDE SEQUENCE [LARGE SCALE GENOMIC DNA]</scope>
    <source>
        <strain evidence="15">kam1</strain>
    </source>
</reference>
<evidence type="ECO:0000256" key="1">
    <source>
        <dbReference type="ARBA" id="ARBA00001917"/>
    </source>
</evidence>
<keyword evidence="8" id="KW-0560">Oxidoreductase</keyword>
<evidence type="ECO:0000256" key="10">
    <source>
        <dbReference type="ARBA" id="ARBA00052219"/>
    </source>
</evidence>
<evidence type="ECO:0000256" key="2">
    <source>
        <dbReference type="ARBA" id="ARBA00001974"/>
    </source>
</evidence>
<reference evidence="12 14" key="1">
    <citation type="submission" date="2014-08" db="EMBL/GenBank/DDBJ databases">
        <title>Methylacidiphilum kamchatkense strain Kam1 draft genome sequence.</title>
        <authorList>
            <person name="Birkeland N.-K."/>
            <person name="Erikstad H.A."/>
        </authorList>
    </citation>
    <scope>NUCLEOTIDE SEQUENCE [LARGE SCALE GENOMIC DNA]</scope>
    <source>
        <strain evidence="12 14">Kam1</strain>
    </source>
</reference>
<dbReference type="GO" id="GO:0019344">
    <property type="term" value="P:cysteine biosynthetic process"/>
    <property type="evidence" value="ECO:0007669"/>
    <property type="project" value="UniProtKB-KW"/>
</dbReference>
<keyword evidence="4" id="KW-0285">Flavoprotein</keyword>
<reference evidence="13" key="2">
    <citation type="journal article" date="2019" name="BMC Genomics">
        <title>Complete genome sequence analysis of the thermoacidophilic verrucomicrobial methanotroph 'Candidatus Methylacidiphilum kamchatkense' strain Kam1 and comparison with its closest relatives.</title>
        <authorList>
            <person name="Kruse T."/>
            <person name="Ratnadevi C.M."/>
            <person name="Erikstad H.A."/>
            <person name="Birkeland N.K."/>
        </authorList>
    </citation>
    <scope>NUCLEOTIDE SEQUENCE</scope>
    <source>
        <strain evidence="13">Kam1</strain>
    </source>
</reference>
<dbReference type="EC" id="1.8.1.2" evidence="3"/>
<dbReference type="OrthoDB" id="9789468at2"/>
<dbReference type="PANTHER" id="PTHR19384">
    <property type="entry name" value="NITRIC OXIDE SYNTHASE-RELATED"/>
    <property type="match status" value="1"/>
</dbReference>
<evidence type="ECO:0000256" key="4">
    <source>
        <dbReference type="ARBA" id="ARBA00022630"/>
    </source>
</evidence>
<dbReference type="InterPro" id="IPR039261">
    <property type="entry name" value="FNR_nucleotide-bd"/>
</dbReference>
<evidence type="ECO:0000256" key="7">
    <source>
        <dbReference type="ARBA" id="ARBA00022857"/>
    </source>
</evidence>
<accession>A0A0C1URA7</accession>
<dbReference type="Proteomes" id="UP000315925">
    <property type="component" value="Chromosome"/>
</dbReference>
<dbReference type="InterPro" id="IPR003097">
    <property type="entry name" value="CysJ-like_FAD-binding"/>
</dbReference>
<evidence type="ECO:0000313" key="12">
    <source>
        <dbReference type="EMBL" id="KIE58819.1"/>
    </source>
</evidence>
<dbReference type="RefSeq" id="WP_039721268.1">
    <property type="nucleotide sequence ID" value="NZ_CP037899.1"/>
</dbReference>
<dbReference type="InterPro" id="IPR017927">
    <property type="entry name" value="FAD-bd_FR_type"/>
</dbReference>
<dbReference type="GO" id="GO:0010181">
    <property type="term" value="F:FMN binding"/>
    <property type="evidence" value="ECO:0007669"/>
    <property type="project" value="TreeGrafter"/>
</dbReference>
<dbReference type="AlphaFoldDB" id="A0A0C1URA7"/>
<dbReference type="Gene3D" id="2.40.30.10">
    <property type="entry name" value="Translation factors"/>
    <property type="match status" value="1"/>
</dbReference>
<dbReference type="Pfam" id="PF00667">
    <property type="entry name" value="FAD_binding_1"/>
    <property type="match status" value="1"/>
</dbReference>
<dbReference type="Proteomes" id="UP000031594">
    <property type="component" value="Unassembled WGS sequence"/>
</dbReference>
<evidence type="ECO:0000256" key="9">
    <source>
        <dbReference type="ARBA" id="ARBA00023192"/>
    </source>
</evidence>
<dbReference type="InterPro" id="IPR001709">
    <property type="entry name" value="Flavoprot_Pyr_Nucl_cyt_Rdtase"/>
</dbReference>
<keyword evidence="9" id="KW-0198">Cysteine biosynthesis</keyword>
<keyword evidence="5" id="KW-0288">FMN</keyword>
<evidence type="ECO:0000256" key="5">
    <source>
        <dbReference type="ARBA" id="ARBA00022643"/>
    </source>
</evidence>
<feature type="domain" description="FAD-binding FR-type" evidence="11">
    <location>
        <begin position="17"/>
        <end position="237"/>
    </location>
</feature>
<keyword evidence="7" id="KW-0521">NADP</keyword>
<evidence type="ECO:0000313" key="14">
    <source>
        <dbReference type="Proteomes" id="UP000031594"/>
    </source>
</evidence>
<dbReference type="CDD" id="cd06199">
    <property type="entry name" value="SiR"/>
    <property type="match status" value="1"/>
</dbReference>
<evidence type="ECO:0000256" key="8">
    <source>
        <dbReference type="ARBA" id="ARBA00023002"/>
    </source>
</evidence>
<dbReference type="PANTHER" id="PTHR19384:SF128">
    <property type="entry name" value="NADPH OXIDOREDUCTASE A"/>
    <property type="match status" value="1"/>
</dbReference>